<feature type="region of interest" description="Disordered" evidence="1">
    <location>
        <begin position="210"/>
        <end position="230"/>
    </location>
</feature>
<accession>D7FHA9</accession>
<feature type="region of interest" description="Disordered" evidence="1">
    <location>
        <begin position="172"/>
        <end position="198"/>
    </location>
</feature>
<organism evidence="2 3">
    <name type="scientific">Ectocarpus siliculosus</name>
    <name type="common">Brown alga</name>
    <name type="synonym">Conferva siliculosa</name>
    <dbReference type="NCBI Taxonomy" id="2880"/>
    <lineage>
        <taxon>Eukaryota</taxon>
        <taxon>Sar</taxon>
        <taxon>Stramenopiles</taxon>
        <taxon>Ochrophyta</taxon>
        <taxon>PX clade</taxon>
        <taxon>Phaeophyceae</taxon>
        <taxon>Ectocarpales</taxon>
        <taxon>Ectocarpaceae</taxon>
        <taxon>Ectocarpus</taxon>
    </lineage>
</organism>
<feature type="compositionally biased region" description="Low complexity" evidence="1">
    <location>
        <begin position="184"/>
        <end position="197"/>
    </location>
</feature>
<proteinExistence type="predicted"/>
<reference evidence="2 3" key="1">
    <citation type="journal article" date="2010" name="Nature">
        <title>The Ectocarpus genome and the independent evolution of multicellularity in brown algae.</title>
        <authorList>
            <person name="Cock J.M."/>
            <person name="Sterck L."/>
            <person name="Rouze P."/>
            <person name="Scornet D."/>
            <person name="Allen A.E."/>
            <person name="Amoutzias G."/>
            <person name="Anthouard V."/>
            <person name="Artiguenave F."/>
            <person name="Aury J.M."/>
            <person name="Badger J.H."/>
            <person name="Beszteri B."/>
            <person name="Billiau K."/>
            <person name="Bonnet E."/>
            <person name="Bothwell J.H."/>
            <person name="Bowler C."/>
            <person name="Boyen C."/>
            <person name="Brownlee C."/>
            <person name="Carrano C.J."/>
            <person name="Charrier B."/>
            <person name="Cho G.Y."/>
            <person name="Coelho S.M."/>
            <person name="Collen J."/>
            <person name="Corre E."/>
            <person name="Da Silva C."/>
            <person name="Delage L."/>
            <person name="Delaroque N."/>
            <person name="Dittami S.M."/>
            <person name="Doulbeau S."/>
            <person name="Elias M."/>
            <person name="Farnham G."/>
            <person name="Gachon C.M."/>
            <person name="Gschloessl B."/>
            <person name="Heesch S."/>
            <person name="Jabbari K."/>
            <person name="Jubin C."/>
            <person name="Kawai H."/>
            <person name="Kimura K."/>
            <person name="Kloareg B."/>
            <person name="Kupper F.C."/>
            <person name="Lang D."/>
            <person name="Le Bail A."/>
            <person name="Leblanc C."/>
            <person name="Lerouge P."/>
            <person name="Lohr M."/>
            <person name="Lopez P.J."/>
            <person name="Martens C."/>
            <person name="Maumus F."/>
            <person name="Michel G."/>
            <person name="Miranda-Saavedra D."/>
            <person name="Morales J."/>
            <person name="Moreau H."/>
            <person name="Motomura T."/>
            <person name="Nagasato C."/>
            <person name="Napoli C.A."/>
            <person name="Nelson D.R."/>
            <person name="Nyvall-Collen P."/>
            <person name="Peters A.F."/>
            <person name="Pommier C."/>
            <person name="Potin P."/>
            <person name="Poulain J."/>
            <person name="Quesneville H."/>
            <person name="Read B."/>
            <person name="Rensing S.A."/>
            <person name="Ritter A."/>
            <person name="Rousvoal S."/>
            <person name="Samanta M."/>
            <person name="Samson G."/>
            <person name="Schroeder D.C."/>
            <person name="Segurens B."/>
            <person name="Strittmatter M."/>
            <person name="Tonon T."/>
            <person name="Tregear J.W."/>
            <person name="Valentin K."/>
            <person name="von Dassow P."/>
            <person name="Yamagishi T."/>
            <person name="Van de Peer Y."/>
            <person name="Wincker P."/>
        </authorList>
    </citation>
    <scope>NUCLEOTIDE SEQUENCE [LARGE SCALE GENOMIC DNA]</scope>
    <source>
        <strain evidence="3">Ec32 / CCAP1310/4</strain>
    </source>
</reference>
<keyword evidence="3" id="KW-1185">Reference proteome</keyword>
<protein>
    <submittedName>
        <fullName evidence="2">Uncharacterized protein</fullName>
    </submittedName>
</protein>
<dbReference type="AlphaFoldDB" id="D7FHA9"/>
<dbReference type="EMBL" id="FN649734">
    <property type="protein sequence ID" value="CBJ28476.1"/>
    <property type="molecule type" value="Genomic_DNA"/>
</dbReference>
<evidence type="ECO:0000313" key="3">
    <source>
        <dbReference type="Proteomes" id="UP000002630"/>
    </source>
</evidence>
<dbReference type="InParanoid" id="D7FHA9"/>
<evidence type="ECO:0000313" key="2">
    <source>
        <dbReference type="EMBL" id="CBJ28476.1"/>
    </source>
</evidence>
<feature type="region of interest" description="Disordered" evidence="1">
    <location>
        <begin position="96"/>
        <end position="115"/>
    </location>
</feature>
<evidence type="ECO:0000256" key="1">
    <source>
        <dbReference type="SAM" id="MobiDB-lite"/>
    </source>
</evidence>
<name>D7FHA9_ECTSI</name>
<dbReference type="Proteomes" id="UP000002630">
    <property type="component" value="Linkage Group LG09"/>
</dbReference>
<gene>
    <name evidence="2" type="ORF">Esi_0107_0003</name>
</gene>
<sequence length="321" mass="35754">MLHLLSLHRAENVQLDTTLPISAEMFARLARSQEFYRSTRAETKLSKQQVMELGDWVVWEFQNEDEEAPRSSRNSEEVVPYPPLDRIRPVCLGLEGGGLQGRPGSHPSATTGQGAQQTAVVADTKMQMVRNLRRIYAAASSPTHSPPQPDGAGAQTAVSVAHNMFSNVVARRPGPFLRPHRHQQQQQQQQRQSEPQQMYRKVRLKYAVSSPIGSSQNEGAQGHTLREGEDEVTYTETDCISGLPMFRGNLVVKTTFRVTRSEHDPENSVRVKVCVVVGDVKLSRAIAWLSKGVKYAIRDSGTKQAAKTLQDMVEAKSKAWL</sequence>
<dbReference type="EMBL" id="FN647757">
    <property type="protein sequence ID" value="CBJ28476.1"/>
    <property type="molecule type" value="Genomic_DNA"/>
</dbReference>